<dbReference type="InterPro" id="IPR016181">
    <property type="entry name" value="Acyl_CoA_acyltransferase"/>
</dbReference>
<dbReference type="PANTHER" id="PTHR31435:SF10">
    <property type="entry name" value="BSR4717 PROTEIN"/>
    <property type="match status" value="1"/>
</dbReference>
<dbReference type="OrthoDB" id="1120671at2"/>
<keyword evidence="3" id="KW-1185">Reference proteome</keyword>
<comment type="caution">
    <text evidence="2">The sequence shown here is derived from an EMBL/GenBank/DDBJ whole genome shotgun (WGS) entry which is preliminary data.</text>
</comment>
<dbReference type="GO" id="GO:0016740">
    <property type="term" value="F:transferase activity"/>
    <property type="evidence" value="ECO:0007669"/>
    <property type="project" value="UniProtKB-KW"/>
</dbReference>
<proteinExistence type="predicted"/>
<dbReference type="InterPro" id="IPR045057">
    <property type="entry name" value="Gcn5-rel_NAT"/>
</dbReference>
<name>A0A3E2NVI8_9SPHI</name>
<evidence type="ECO:0000313" key="3">
    <source>
        <dbReference type="Proteomes" id="UP000260823"/>
    </source>
</evidence>
<dbReference type="Gene3D" id="3.40.630.30">
    <property type="match status" value="1"/>
</dbReference>
<dbReference type="InterPro" id="IPR031165">
    <property type="entry name" value="GNAT_YJDJ"/>
</dbReference>
<protein>
    <submittedName>
        <fullName evidence="2">N-acetyltransferase</fullName>
    </submittedName>
</protein>
<evidence type="ECO:0000313" key="2">
    <source>
        <dbReference type="EMBL" id="RFZ85033.1"/>
    </source>
</evidence>
<dbReference type="RefSeq" id="WP_117381934.1">
    <property type="nucleotide sequence ID" value="NZ_QWDE01000001.1"/>
</dbReference>
<gene>
    <name evidence="2" type="ORF">DYU05_05360</name>
</gene>
<sequence length="95" mass="11115">MNYDDIKLINNTALHNFELFVNEHRSFIDYKQKGDKMYLVHTEVPKELQGQGVAEALVAKAFEYIEQHHLTLVPLCSYVQAFLQKHPEWDRILAA</sequence>
<dbReference type="PROSITE" id="PS51729">
    <property type="entry name" value="GNAT_YJDJ"/>
    <property type="match status" value="1"/>
</dbReference>
<dbReference type="PANTHER" id="PTHR31435">
    <property type="entry name" value="PROTEIN NATD1"/>
    <property type="match status" value="1"/>
</dbReference>
<dbReference type="Pfam" id="PF14542">
    <property type="entry name" value="Acetyltransf_CG"/>
    <property type="match status" value="1"/>
</dbReference>
<evidence type="ECO:0000259" key="1">
    <source>
        <dbReference type="PROSITE" id="PS51729"/>
    </source>
</evidence>
<organism evidence="2 3">
    <name type="scientific">Mucilaginibacter terrenus</name>
    <dbReference type="NCBI Taxonomy" id="2482727"/>
    <lineage>
        <taxon>Bacteria</taxon>
        <taxon>Pseudomonadati</taxon>
        <taxon>Bacteroidota</taxon>
        <taxon>Sphingobacteriia</taxon>
        <taxon>Sphingobacteriales</taxon>
        <taxon>Sphingobacteriaceae</taxon>
        <taxon>Mucilaginibacter</taxon>
    </lineage>
</organism>
<accession>A0A3E2NVI8</accession>
<reference evidence="2 3" key="1">
    <citation type="submission" date="2018-08" db="EMBL/GenBank/DDBJ databases">
        <title>Mucilaginibacter terrae sp. nov., isolated from manganese diggings.</title>
        <authorList>
            <person name="Huang Y."/>
            <person name="Zhou Z."/>
        </authorList>
    </citation>
    <scope>NUCLEOTIDE SEQUENCE [LARGE SCALE GENOMIC DNA]</scope>
    <source>
        <strain evidence="2 3">ZH6</strain>
    </source>
</reference>
<keyword evidence="2" id="KW-0808">Transferase</keyword>
<dbReference type="AlphaFoldDB" id="A0A3E2NVI8"/>
<dbReference type="SUPFAM" id="SSF55729">
    <property type="entry name" value="Acyl-CoA N-acyltransferases (Nat)"/>
    <property type="match status" value="1"/>
</dbReference>
<feature type="domain" description="N-acetyltransferase" evidence="1">
    <location>
        <begin position="9"/>
        <end position="94"/>
    </location>
</feature>
<dbReference type="EMBL" id="QWDE01000001">
    <property type="protein sequence ID" value="RFZ85033.1"/>
    <property type="molecule type" value="Genomic_DNA"/>
</dbReference>
<dbReference type="Proteomes" id="UP000260823">
    <property type="component" value="Unassembled WGS sequence"/>
</dbReference>